<organism evidence="1 2">
    <name type="scientific">Reticulomyxa filosa</name>
    <dbReference type="NCBI Taxonomy" id="46433"/>
    <lineage>
        <taxon>Eukaryota</taxon>
        <taxon>Sar</taxon>
        <taxon>Rhizaria</taxon>
        <taxon>Retaria</taxon>
        <taxon>Foraminifera</taxon>
        <taxon>Monothalamids</taxon>
        <taxon>Reticulomyxidae</taxon>
        <taxon>Reticulomyxa</taxon>
    </lineage>
</organism>
<reference evidence="1 2" key="1">
    <citation type="journal article" date="2013" name="Curr. Biol.">
        <title>The Genome of the Foraminiferan Reticulomyxa filosa.</title>
        <authorList>
            <person name="Glockner G."/>
            <person name="Hulsmann N."/>
            <person name="Schleicher M."/>
            <person name="Noegel A.A."/>
            <person name="Eichinger L."/>
            <person name="Gallinger C."/>
            <person name="Pawlowski J."/>
            <person name="Sierra R."/>
            <person name="Euteneuer U."/>
            <person name="Pillet L."/>
            <person name="Moustafa A."/>
            <person name="Platzer M."/>
            <person name="Groth M."/>
            <person name="Szafranski K."/>
            <person name="Schliwa M."/>
        </authorList>
    </citation>
    <scope>NUCLEOTIDE SEQUENCE [LARGE SCALE GENOMIC DNA]</scope>
</reference>
<keyword evidence="2" id="KW-1185">Reference proteome</keyword>
<name>X6LB18_RETFI</name>
<protein>
    <submittedName>
        <fullName evidence="1">Uncharacterized protein</fullName>
    </submittedName>
</protein>
<accession>X6LB18</accession>
<dbReference type="EMBL" id="ASPP01046391">
    <property type="protein sequence ID" value="ETN98565.1"/>
    <property type="molecule type" value="Genomic_DNA"/>
</dbReference>
<evidence type="ECO:0000313" key="1">
    <source>
        <dbReference type="EMBL" id="ETN98565.1"/>
    </source>
</evidence>
<dbReference type="Proteomes" id="UP000023152">
    <property type="component" value="Unassembled WGS sequence"/>
</dbReference>
<evidence type="ECO:0000313" key="2">
    <source>
        <dbReference type="Proteomes" id="UP000023152"/>
    </source>
</evidence>
<dbReference type="AlphaFoldDB" id="X6LB18"/>
<gene>
    <name evidence="1" type="ORF">RFI_38927</name>
</gene>
<sequence length="114" mass="13567">MNLMTKLIIQSFLAKAIAKYEMKFCKDFPKTFIINSHQITTRRTNINKDICHYMDIMTMDFLIVVTDYCDVQIFYKMQYLSFISKCFLVRFFLLSTKVQAFFHSASSKIISREN</sequence>
<comment type="caution">
    <text evidence="1">The sequence shown here is derived from an EMBL/GenBank/DDBJ whole genome shotgun (WGS) entry which is preliminary data.</text>
</comment>
<proteinExistence type="predicted"/>